<sequence length="113" mass="13200">MTGFRETLSALFIEPKRLAWLDLSFNNIPHIHPVLTELTELRVLYLHGNSVCNFSEVDKLGTLPLLHTITLHGNNIETQHNYSVVTKQERVMASIWHRSRRRRKPTDRSTNNR</sequence>
<keyword evidence="7" id="KW-1185">Reference proteome</keyword>
<name>A0A556TTW7_BAGYA</name>
<dbReference type="Gene3D" id="3.80.10.10">
    <property type="entry name" value="Ribonuclease Inhibitor"/>
    <property type="match status" value="1"/>
</dbReference>
<keyword evidence="5" id="KW-0677">Repeat</keyword>
<dbReference type="InterPro" id="IPR001611">
    <property type="entry name" value="Leu-rich_rpt"/>
</dbReference>
<dbReference type="EMBL" id="VCAZ01000018">
    <property type="protein sequence ID" value="TSK67212.1"/>
    <property type="molecule type" value="Genomic_DNA"/>
</dbReference>
<dbReference type="AlphaFoldDB" id="A0A556TTW7"/>
<reference evidence="6 7" key="1">
    <citation type="journal article" date="2019" name="Genome Biol. Evol.">
        <title>Whole-Genome Sequencing of the Giant Devil Catfish, Bagarius yarrelli.</title>
        <authorList>
            <person name="Jiang W."/>
            <person name="Lv Y."/>
            <person name="Cheng L."/>
            <person name="Yang K."/>
            <person name="Chao B."/>
            <person name="Wang X."/>
            <person name="Li Y."/>
            <person name="Pan X."/>
            <person name="You X."/>
            <person name="Zhang Y."/>
            <person name="Yang J."/>
            <person name="Li J."/>
            <person name="Zhang X."/>
            <person name="Liu S."/>
            <person name="Sun C."/>
            <person name="Yang J."/>
            <person name="Shi Q."/>
        </authorList>
    </citation>
    <scope>NUCLEOTIDE SEQUENCE [LARGE SCALE GENOMIC DNA]</scope>
    <source>
        <strain evidence="6">JWS20170419001</strain>
        <tissue evidence="6">Muscle</tissue>
    </source>
</reference>
<evidence type="ECO:0000256" key="3">
    <source>
        <dbReference type="ARBA" id="ARBA00022490"/>
    </source>
</evidence>
<dbReference type="SUPFAM" id="SSF52075">
    <property type="entry name" value="Outer arm dynein light chain 1"/>
    <property type="match status" value="1"/>
</dbReference>
<organism evidence="6 7">
    <name type="scientific">Bagarius yarrelli</name>
    <name type="common">Goonch</name>
    <name type="synonym">Bagrus yarrelli</name>
    <dbReference type="NCBI Taxonomy" id="175774"/>
    <lineage>
        <taxon>Eukaryota</taxon>
        <taxon>Metazoa</taxon>
        <taxon>Chordata</taxon>
        <taxon>Craniata</taxon>
        <taxon>Vertebrata</taxon>
        <taxon>Euteleostomi</taxon>
        <taxon>Actinopterygii</taxon>
        <taxon>Neopterygii</taxon>
        <taxon>Teleostei</taxon>
        <taxon>Ostariophysi</taxon>
        <taxon>Siluriformes</taxon>
        <taxon>Sisoridae</taxon>
        <taxon>Sisorinae</taxon>
        <taxon>Bagarius</taxon>
    </lineage>
</organism>
<dbReference type="PANTHER" id="PTHR46545">
    <property type="entry name" value="LEUCINE-RICH REPEAT-CONTAINING PROTEIN 51"/>
    <property type="match status" value="1"/>
</dbReference>
<keyword evidence="3" id="KW-0963">Cytoplasm</keyword>
<dbReference type="OrthoDB" id="676979at2759"/>
<comment type="caution">
    <text evidence="6">The sequence shown here is derived from an EMBL/GenBank/DDBJ whole genome shotgun (WGS) entry which is preliminary data.</text>
</comment>
<dbReference type="PANTHER" id="PTHR46545:SF1">
    <property type="entry name" value="LEUCINE-RICH REPEAT-CONTAINING PROTEIN 51"/>
    <property type="match status" value="1"/>
</dbReference>
<evidence type="ECO:0000313" key="6">
    <source>
        <dbReference type="EMBL" id="TSK67212.1"/>
    </source>
</evidence>
<evidence type="ECO:0000256" key="4">
    <source>
        <dbReference type="ARBA" id="ARBA00022614"/>
    </source>
</evidence>
<comment type="subcellular location">
    <subcellularLocation>
        <location evidence="1">Cytoplasm</location>
    </subcellularLocation>
</comment>
<dbReference type="Proteomes" id="UP000319801">
    <property type="component" value="Unassembled WGS sequence"/>
</dbReference>
<evidence type="ECO:0000256" key="1">
    <source>
        <dbReference type="ARBA" id="ARBA00004496"/>
    </source>
</evidence>
<keyword evidence="4" id="KW-0433">Leucine-rich repeat</keyword>
<evidence type="ECO:0000256" key="5">
    <source>
        <dbReference type="ARBA" id="ARBA00022737"/>
    </source>
</evidence>
<dbReference type="PROSITE" id="PS51450">
    <property type="entry name" value="LRR"/>
    <property type="match status" value="1"/>
</dbReference>
<dbReference type="InterPro" id="IPR032675">
    <property type="entry name" value="LRR_dom_sf"/>
</dbReference>
<dbReference type="GO" id="GO:0005737">
    <property type="term" value="C:cytoplasm"/>
    <property type="evidence" value="ECO:0007669"/>
    <property type="project" value="UniProtKB-SubCell"/>
</dbReference>
<gene>
    <name evidence="6" type="ORF">Baya_5189</name>
</gene>
<evidence type="ECO:0000256" key="2">
    <source>
        <dbReference type="ARBA" id="ARBA00014223"/>
    </source>
</evidence>
<evidence type="ECO:0000313" key="7">
    <source>
        <dbReference type="Proteomes" id="UP000319801"/>
    </source>
</evidence>
<accession>A0A556TTW7</accession>
<protein>
    <recommendedName>
        <fullName evidence="2">Leucine-rich repeat-containing protein 51</fullName>
    </recommendedName>
</protein>
<proteinExistence type="predicted"/>